<dbReference type="PROSITE" id="PS51257">
    <property type="entry name" value="PROKAR_LIPOPROTEIN"/>
    <property type="match status" value="1"/>
</dbReference>
<evidence type="ECO:0000313" key="2">
    <source>
        <dbReference type="EMBL" id="RAI36445.1"/>
    </source>
</evidence>
<evidence type="ECO:0008006" key="4">
    <source>
        <dbReference type="Google" id="ProtNLM"/>
    </source>
</evidence>
<gene>
    <name evidence="2" type="ORF">CH338_17595</name>
</gene>
<dbReference type="RefSeq" id="WP_111358439.1">
    <property type="nucleotide sequence ID" value="NZ_NHSK01000116.1"/>
</dbReference>
<dbReference type="EMBL" id="NPEU01000218">
    <property type="protein sequence ID" value="RAI36445.1"/>
    <property type="molecule type" value="Genomic_DNA"/>
</dbReference>
<protein>
    <recommendedName>
        <fullName evidence="4">Lipoprotein</fullName>
    </recommendedName>
</protein>
<comment type="caution">
    <text evidence="2">The sequence shown here is derived from an EMBL/GenBank/DDBJ whole genome shotgun (WGS) entry which is preliminary data.</text>
</comment>
<evidence type="ECO:0000313" key="3">
    <source>
        <dbReference type="Proteomes" id="UP000248863"/>
    </source>
</evidence>
<dbReference type="AlphaFoldDB" id="A0A327KFV6"/>
<dbReference type="OrthoDB" id="7862470at2"/>
<proteinExistence type="predicted"/>
<evidence type="ECO:0000256" key="1">
    <source>
        <dbReference type="SAM" id="SignalP"/>
    </source>
</evidence>
<keyword evidence="1" id="KW-0732">Signal</keyword>
<accession>A0A327KFV6</accession>
<dbReference type="Proteomes" id="UP000248863">
    <property type="component" value="Unassembled WGS sequence"/>
</dbReference>
<feature type="chain" id="PRO_5016316623" description="Lipoprotein" evidence="1">
    <location>
        <begin position="19"/>
        <end position="122"/>
    </location>
</feature>
<feature type="signal peptide" evidence="1">
    <location>
        <begin position="1"/>
        <end position="18"/>
    </location>
</feature>
<keyword evidence="3" id="KW-1185">Reference proteome</keyword>
<organism evidence="2 3">
    <name type="scientific">Rhodoplanes elegans</name>
    <dbReference type="NCBI Taxonomy" id="29408"/>
    <lineage>
        <taxon>Bacteria</taxon>
        <taxon>Pseudomonadati</taxon>
        <taxon>Pseudomonadota</taxon>
        <taxon>Alphaproteobacteria</taxon>
        <taxon>Hyphomicrobiales</taxon>
        <taxon>Nitrobacteraceae</taxon>
        <taxon>Rhodoplanes</taxon>
    </lineage>
</organism>
<sequence length="122" mass="13402">MRVWVLLIAVLASGCATKSDEVAATYVSPYQFENMTCPQIAEESQRIAQRANELAGVQDSKRTKDTVATTVAVVVFWPAAFLVGGDDRNTAELARLRGEMQALEQVAIRKRCNIQFQRPSAG</sequence>
<reference evidence="2 3" key="1">
    <citation type="submission" date="2017-07" db="EMBL/GenBank/DDBJ databases">
        <title>Draft Genome Sequences of Select Purple Nonsulfur Bacteria.</title>
        <authorList>
            <person name="Lasarre B."/>
            <person name="Mckinlay J.B."/>
        </authorList>
    </citation>
    <scope>NUCLEOTIDE SEQUENCE [LARGE SCALE GENOMIC DNA]</scope>
    <source>
        <strain evidence="2 3">DSM 11907</strain>
    </source>
</reference>
<name>A0A327KFV6_9BRAD</name>